<evidence type="ECO:0000256" key="12">
    <source>
        <dbReference type="ARBA" id="ARBA00023136"/>
    </source>
</evidence>
<keyword evidence="6 16" id="KW-0812">Transmembrane</keyword>
<evidence type="ECO:0000256" key="8">
    <source>
        <dbReference type="ARBA" id="ARBA00022771"/>
    </source>
</evidence>
<keyword evidence="11 16" id="KW-1133">Transmembrane helix</keyword>
<dbReference type="InterPro" id="IPR001841">
    <property type="entry name" value="Znf_RING"/>
</dbReference>
<feature type="compositionally biased region" description="Basic residues" evidence="15">
    <location>
        <begin position="230"/>
        <end position="243"/>
    </location>
</feature>
<comment type="caution">
    <text evidence="19">The sequence shown here is derived from an EMBL/GenBank/DDBJ whole genome shotgun (WGS) entry which is preliminary data.</text>
</comment>
<dbReference type="SMART" id="SM00184">
    <property type="entry name" value="RING"/>
    <property type="match status" value="1"/>
</dbReference>
<accession>A0A426X205</accession>
<evidence type="ECO:0000256" key="5">
    <source>
        <dbReference type="ARBA" id="ARBA00022679"/>
    </source>
</evidence>
<feature type="region of interest" description="Disordered" evidence="15">
    <location>
        <begin position="223"/>
        <end position="258"/>
    </location>
</feature>
<feature type="transmembrane region" description="Helical" evidence="16">
    <location>
        <begin position="61"/>
        <end position="80"/>
    </location>
</feature>
<dbReference type="EMBL" id="AMZH03028863">
    <property type="protein sequence ID" value="RRT33493.1"/>
    <property type="molecule type" value="Genomic_DNA"/>
</dbReference>
<feature type="compositionally biased region" description="Basic and acidic residues" evidence="15">
    <location>
        <begin position="347"/>
        <end position="361"/>
    </location>
</feature>
<evidence type="ECO:0000259" key="18">
    <source>
        <dbReference type="PROSITE" id="PS50089"/>
    </source>
</evidence>
<dbReference type="FunFam" id="3.30.40.10:FF:000187">
    <property type="entry name" value="E3 ubiquitin-protein ligase ATL6"/>
    <property type="match status" value="1"/>
</dbReference>
<evidence type="ECO:0000256" key="11">
    <source>
        <dbReference type="ARBA" id="ARBA00022989"/>
    </source>
</evidence>
<dbReference type="Gene3D" id="3.30.40.10">
    <property type="entry name" value="Zinc/RING finger domain, C3HC4 (zinc finger)"/>
    <property type="match status" value="1"/>
</dbReference>
<evidence type="ECO:0000256" key="9">
    <source>
        <dbReference type="ARBA" id="ARBA00022786"/>
    </source>
</evidence>
<proteinExistence type="inferred from homology"/>
<name>A0A426X205_ENSVE</name>
<dbReference type="InterPro" id="IPR053238">
    <property type="entry name" value="RING-H2_zinc_finger"/>
</dbReference>
<feature type="domain" description="RING-type" evidence="18">
    <location>
        <begin position="139"/>
        <end position="181"/>
    </location>
</feature>
<evidence type="ECO:0000256" key="3">
    <source>
        <dbReference type="ARBA" id="ARBA00004906"/>
    </source>
</evidence>
<dbReference type="CDD" id="cd16461">
    <property type="entry name" value="RING-H2_EL5-like"/>
    <property type="match status" value="1"/>
</dbReference>
<evidence type="ECO:0000256" key="10">
    <source>
        <dbReference type="ARBA" id="ARBA00022833"/>
    </source>
</evidence>
<keyword evidence="5" id="KW-0808">Transferase</keyword>
<comment type="pathway">
    <text evidence="3">Protein modification; protein ubiquitination.</text>
</comment>
<evidence type="ECO:0000313" key="19">
    <source>
        <dbReference type="EMBL" id="RRT33493.1"/>
    </source>
</evidence>
<dbReference type="GO" id="GO:0008270">
    <property type="term" value="F:zinc ion binding"/>
    <property type="evidence" value="ECO:0007669"/>
    <property type="project" value="UniProtKB-KW"/>
</dbReference>
<evidence type="ECO:0000256" key="7">
    <source>
        <dbReference type="ARBA" id="ARBA00022723"/>
    </source>
</evidence>
<evidence type="ECO:0000256" key="4">
    <source>
        <dbReference type="ARBA" id="ARBA00012483"/>
    </source>
</evidence>
<evidence type="ECO:0000256" key="17">
    <source>
        <dbReference type="SAM" id="SignalP"/>
    </source>
</evidence>
<evidence type="ECO:0000256" key="1">
    <source>
        <dbReference type="ARBA" id="ARBA00000900"/>
    </source>
</evidence>
<evidence type="ECO:0000256" key="2">
    <source>
        <dbReference type="ARBA" id="ARBA00004167"/>
    </source>
</evidence>
<comment type="catalytic activity">
    <reaction evidence="1">
        <text>S-ubiquitinyl-[E2 ubiquitin-conjugating enzyme]-L-cysteine + [acceptor protein]-L-lysine = [E2 ubiquitin-conjugating enzyme]-L-cysteine + N(6)-ubiquitinyl-[acceptor protein]-L-lysine.</text>
        <dbReference type="EC" id="2.3.2.27"/>
    </reaction>
</comment>
<dbReference type="AlphaFoldDB" id="A0A426X205"/>
<protein>
    <recommendedName>
        <fullName evidence="4">RING-type E3 ubiquitin transferase</fullName>
        <ecNumber evidence="4">2.3.2.27</ecNumber>
    </recommendedName>
</protein>
<evidence type="ECO:0000313" key="20">
    <source>
        <dbReference type="Proteomes" id="UP000287651"/>
    </source>
</evidence>
<gene>
    <name evidence="19" type="ORF">B296_00054224</name>
</gene>
<dbReference type="EC" id="2.3.2.27" evidence="4"/>
<keyword evidence="9" id="KW-0833">Ubl conjugation pathway</keyword>
<dbReference type="GO" id="GO:0016020">
    <property type="term" value="C:membrane"/>
    <property type="evidence" value="ECO:0007669"/>
    <property type="project" value="UniProtKB-SubCell"/>
</dbReference>
<reference evidence="19 20" key="1">
    <citation type="journal article" date="2014" name="Agronomy (Basel)">
        <title>A Draft Genome Sequence for Ensete ventricosum, the Drought-Tolerant Tree Against Hunger.</title>
        <authorList>
            <person name="Harrison J."/>
            <person name="Moore K.A."/>
            <person name="Paszkiewicz K."/>
            <person name="Jones T."/>
            <person name="Grant M."/>
            <person name="Ambacheew D."/>
            <person name="Muzemil S."/>
            <person name="Studholme D.J."/>
        </authorList>
    </citation>
    <scope>NUCLEOTIDE SEQUENCE [LARGE SCALE GENOMIC DNA]</scope>
</reference>
<evidence type="ECO:0000256" key="14">
    <source>
        <dbReference type="PROSITE-ProRule" id="PRU00175"/>
    </source>
</evidence>
<organism evidence="19 20">
    <name type="scientific">Ensete ventricosum</name>
    <name type="common">Abyssinian banana</name>
    <name type="synonym">Musa ensete</name>
    <dbReference type="NCBI Taxonomy" id="4639"/>
    <lineage>
        <taxon>Eukaryota</taxon>
        <taxon>Viridiplantae</taxon>
        <taxon>Streptophyta</taxon>
        <taxon>Embryophyta</taxon>
        <taxon>Tracheophyta</taxon>
        <taxon>Spermatophyta</taxon>
        <taxon>Magnoliopsida</taxon>
        <taxon>Liliopsida</taxon>
        <taxon>Zingiberales</taxon>
        <taxon>Musaceae</taxon>
        <taxon>Ensete</taxon>
    </lineage>
</organism>
<dbReference type="GO" id="GO:0061630">
    <property type="term" value="F:ubiquitin protein ligase activity"/>
    <property type="evidence" value="ECO:0007669"/>
    <property type="project" value="UniProtKB-EC"/>
</dbReference>
<comment type="similarity">
    <text evidence="13">Belongs to the RING-type zinc finger family. ATL subfamily.</text>
</comment>
<dbReference type="PROSITE" id="PS50089">
    <property type="entry name" value="ZF_RING_2"/>
    <property type="match status" value="1"/>
</dbReference>
<evidence type="ECO:0000256" key="15">
    <source>
        <dbReference type="SAM" id="MobiDB-lite"/>
    </source>
</evidence>
<evidence type="ECO:0000256" key="13">
    <source>
        <dbReference type="ARBA" id="ARBA00024209"/>
    </source>
</evidence>
<keyword evidence="8 14" id="KW-0863">Zinc-finger</keyword>
<dbReference type="PANTHER" id="PTHR14155:SF263">
    <property type="entry name" value="E3 UBIQUITIN-PROTEIN LIGASE ATL6"/>
    <property type="match status" value="1"/>
</dbReference>
<comment type="subcellular location">
    <subcellularLocation>
        <location evidence="2">Membrane</location>
        <topology evidence="2">Single-pass membrane protein</topology>
    </subcellularLocation>
</comment>
<dbReference type="SUPFAM" id="SSF57850">
    <property type="entry name" value="RING/U-box"/>
    <property type="match status" value="1"/>
</dbReference>
<dbReference type="PANTHER" id="PTHR14155">
    <property type="entry name" value="RING FINGER DOMAIN-CONTAINING"/>
    <property type="match status" value="1"/>
</dbReference>
<keyword evidence="10" id="KW-0862">Zinc</keyword>
<dbReference type="InterPro" id="IPR013083">
    <property type="entry name" value="Znf_RING/FYVE/PHD"/>
</dbReference>
<evidence type="ECO:0000256" key="6">
    <source>
        <dbReference type="ARBA" id="ARBA00022692"/>
    </source>
</evidence>
<feature type="chain" id="PRO_5019031599" description="RING-type E3 ubiquitin transferase" evidence="17">
    <location>
        <begin position="38"/>
        <end position="392"/>
    </location>
</feature>
<keyword evidence="12 16" id="KW-0472">Membrane</keyword>
<dbReference type="Pfam" id="PF13639">
    <property type="entry name" value="zf-RING_2"/>
    <property type="match status" value="1"/>
</dbReference>
<feature type="signal peptide" evidence="17">
    <location>
        <begin position="1"/>
        <end position="37"/>
    </location>
</feature>
<dbReference type="Proteomes" id="UP000287651">
    <property type="component" value="Unassembled WGS sequence"/>
</dbReference>
<feature type="region of interest" description="Disordered" evidence="15">
    <location>
        <begin position="347"/>
        <end position="392"/>
    </location>
</feature>
<sequence>MATTRRRRSIAALGDGRGVMAILFLLALLPLTPRCAAQPSAPSSNNSGPTNPTILSPSTATIIAVLISAFFFLAFFFVYIRQCANDDDASVQRVVYGTGAHSGRRRGAVGMSLEVLEMFPTMPYSDAKALKLGRGTLECAVCLSEFEDDETLRLLPGCCHVFHPDCIGVWLASHVTCPVCRADLSTVSLEQTPASSAAAPAPDHVVVVDQSPTEEETIELARIGSERREARSRRGRRSTKLPRSHSTGHSVAQPEEREDVDRYTLRLPEHIRREIFAARKFHRSTSCVAFPVTGEGSSRPGYRCGAAAGGEGSSRGGQSVRAGVSDRWPSFLIRTLSFTIPVWKRGDNEGSVKKGEAEGSSRGRFGGVRTPFDCLGGGGRGDVPGYERGPSQ</sequence>
<evidence type="ECO:0000256" key="16">
    <source>
        <dbReference type="SAM" id="Phobius"/>
    </source>
</evidence>
<keyword evidence="7" id="KW-0479">Metal-binding</keyword>
<keyword evidence="17" id="KW-0732">Signal</keyword>